<name>A0AA41U245_9ACTN</name>
<organism evidence="1 2">
    <name type="scientific">Yinghuangia soli</name>
    <dbReference type="NCBI Taxonomy" id="2908204"/>
    <lineage>
        <taxon>Bacteria</taxon>
        <taxon>Bacillati</taxon>
        <taxon>Actinomycetota</taxon>
        <taxon>Actinomycetes</taxon>
        <taxon>Kitasatosporales</taxon>
        <taxon>Streptomycetaceae</taxon>
        <taxon>Yinghuangia</taxon>
    </lineage>
</organism>
<dbReference type="EMBL" id="JAKFHA010000002">
    <property type="protein sequence ID" value="MCF2526739.1"/>
    <property type="molecule type" value="Genomic_DNA"/>
</dbReference>
<dbReference type="AlphaFoldDB" id="A0AA41U245"/>
<proteinExistence type="predicted"/>
<reference evidence="1" key="1">
    <citation type="submission" date="2022-01" db="EMBL/GenBank/DDBJ databases">
        <title>Genome-Based Taxonomic Classification of the Phylum Actinobacteria.</title>
        <authorList>
            <person name="Gao Y."/>
        </authorList>
    </citation>
    <scope>NUCLEOTIDE SEQUENCE</scope>
    <source>
        <strain evidence="1">KLBMP 8922</strain>
    </source>
</reference>
<dbReference type="RefSeq" id="WP_235050877.1">
    <property type="nucleotide sequence ID" value="NZ_JAKFHA010000002.1"/>
</dbReference>
<sequence>MSTTVRPQATDLPGLTRVTVDNLPVSDRFSPPLDEIVKSAGAVVFTLDHAVMPHGADVYVQDELGVPVAVVADADLAPDHFEEAVYKALAVWFDLPAGKYVHANGTRGFCVRVRGDR</sequence>
<evidence type="ECO:0000313" key="2">
    <source>
        <dbReference type="Proteomes" id="UP001165378"/>
    </source>
</evidence>
<gene>
    <name evidence="1" type="ORF">LZ495_05820</name>
</gene>
<keyword evidence="2" id="KW-1185">Reference proteome</keyword>
<protein>
    <submittedName>
        <fullName evidence="1">Uncharacterized protein</fullName>
    </submittedName>
</protein>
<evidence type="ECO:0000313" key="1">
    <source>
        <dbReference type="EMBL" id="MCF2526739.1"/>
    </source>
</evidence>
<comment type="caution">
    <text evidence="1">The sequence shown here is derived from an EMBL/GenBank/DDBJ whole genome shotgun (WGS) entry which is preliminary data.</text>
</comment>
<dbReference type="Proteomes" id="UP001165378">
    <property type="component" value="Unassembled WGS sequence"/>
</dbReference>
<accession>A0AA41U245</accession>